<sequence length="234" mass="26957">MIYSFSRLNLYTACPYRFFKKYIEGYEEPTTYPLALGKGVHKAVEDKINGVSHSEAVLNGMIEAEFHPEVTMDEMSKLVSHAPIKEDMGETEIYFQLPLSDVDSAPMLQGYIDLVSPDGSKIVDWKTNRVRYDVRDNHQVGLYAWAIGQLKNRTQVEGNLYFLRFGRASKYVFNQLDMERSRQWALGVAKEINSKREILDLLPEEAGRLFSSNPSSHCRHCPFAIECYRKFSSY</sequence>
<evidence type="ECO:0000256" key="2">
    <source>
        <dbReference type="ARBA" id="ARBA00022763"/>
    </source>
</evidence>
<evidence type="ECO:0000256" key="6">
    <source>
        <dbReference type="ARBA" id="ARBA00023125"/>
    </source>
</evidence>
<evidence type="ECO:0000313" key="10">
    <source>
        <dbReference type="Proteomes" id="UP001597218"/>
    </source>
</evidence>
<feature type="domain" description="PD-(D/E)XK endonuclease-like" evidence="8">
    <location>
        <begin position="4"/>
        <end position="227"/>
    </location>
</feature>
<evidence type="ECO:0000256" key="4">
    <source>
        <dbReference type="ARBA" id="ARBA00022806"/>
    </source>
</evidence>
<dbReference type="EMBL" id="JBHUGI010000006">
    <property type="protein sequence ID" value="MFD1927385.1"/>
    <property type="molecule type" value="Genomic_DNA"/>
</dbReference>
<dbReference type="RefSeq" id="WP_381536031.1">
    <property type="nucleotide sequence ID" value="NZ_JBHUGI010000006.1"/>
</dbReference>
<dbReference type="InterPro" id="IPR038726">
    <property type="entry name" value="PDDEXK_AddAB-type"/>
</dbReference>
<keyword evidence="3" id="KW-0378">Hydrolase</keyword>
<evidence type="ECO:0000313" key="9">
    <source>
        <dbReference type="EMBL" id="MFD1927385.1"/>
    </source>
</evidence>
<keyword evidence="1" id="KW-0547">Nucleotide-binding</keyword>
<reference evidence="10" key="1">
    <citation type="journal article" date="2019" name="Int. J. Syst. Evol. Microbiol.">
        <title>The Global Catalogue of Microorganisms (GCM) 10K type strain sequencing project: providing services to taxonomists for standard genome sequencing and annotation.</title>
        <authorList>
            <consortium name="The Broad Institute Genomics Platform"/>
            <consortium name="The Broad Institute Genome Sequencing Center for Infectious Disease"/>
            <person name="Wu L."/>
            <person name="Ma J."/>
        </authorList>
    </citation>
    <scope>NUCLEOTIDE SEQUENCE [LARGE SCALE GENOMIC DNA]</scope>
    <source>
        <strain evidence="10">CGMCC 4.7177</strain>
    </source>
</reference>
<gene>
    <name evidence="9" type="ORF">ACFSFY_04815</name>
</gene>
<comment type="caution">
    <text evidence="9">The sequence shown here is derived from an EMBL/GenBank/DDBJ whole genome shotgun (WGS) entry which is preliminary data.</text>
</comment>
<evidence type="ECO:0000256" key="7">
    <source>
        <dbReference type="ARBA" id="ARBA00023204"/>
    </source>
</evidence>
<keyword evidence="5" id="KW-0067">ATP-binding</keyword>
<dbReference type="InterPro" id="IPR011604">
    <property type="entry name" value="PDDEXK-like_dom_sf"/>
</dbReference>
<dbReference type="InterPro" id="IPR011335">
    <property type="entry name" value="Restrct_endonuc-II-like"/>
</dbReference>
<evidence type="ECO:0000256" key="1">
    <source>
        <dbReference type="ARBA" id="ARBA00022741"/>
    </source>
</evidence>
<protein>
    <submittedName>
        <fullName evidence="9">PD-(D/E)XK nuclease family protein</fullName>
    </submittedName>
</protein>
<keyword evidence="7" id="KW-0234">DNA repair</keyword>
<dbReference type="Gene3D" id="3.90.320.10">
    <property type="match status" value="1"/>
</dbReference>
<dbReference type="SUPFAM" id="SSF52980">
    <property type="entry name" value="Restriction endonuclease-like"/>
    <property type="match status" value="1"/>
</dbReference>
<proteinExistence type="predicted"/>
<name>A0ABW4SF08_9BACL</name>
<keyword evidence="6" id="KW-0238">DNA-binding</keyword>
<keyword evidence="10" id="KW-1185">Reference proteome</keyword>
<evidence type="ECO:0000256" key="5">
    <source>
        <dbReference type="ARBA" id="ARBA00022840"/>
    </source>
</evidence>
<keyword evidence="4" id="KW-0347">Helicase</keyword>
<organism evidence="9 10">
    <name type="scientific">Sporosarcina siberiensis</name>
    <dbReference type="NCBI Taxonomy" id="1365606"/>
    <lineage>
        <taxon>Bacteria</taxon>
        <taxon>Bacillati</taxon>
        <taxon>Bacillota</taxon>
        <taxon>Bacilli</taxon>
        <taxon>Bacillales</taxon>
        <taxon>Caryophanaceae</taxon>
        <taxon>Sporosarcina</taxon>
    </lineage>
</organism>
<evidence type="ECO:0000256" key="3">
    <source>
        <dbReference type="ARBA" id="ARBA00022801"/>
    </source>
</evidence>
<accession>A0ABW4SF08</accession>
<dbReference type="Pfam" id="PF12705">
    <property type="entry name" value="PDDEXK_1"/>
    <property type="match status" value="1"/>
</dbReference>
<evidence type="ECO:0000259" key="8">
    <source>
        <dbReference type="Pfam" id="PF12705"/>
    </source>
</evidence>
<keyword evidence="2" id="KW-0227">DNA damage</keyword>
<dbReference type="Proteomes" id="UP001597218">
    <property type="component" value="Unassembled WGS sequence"/>
</dbReference>